<dbReference type="Gene3D" id="3.40.50.150">
    <property type="entry name" value="Vaccinia Virus protein VP39"/>
    <property type="match status" value="1"/>
</dbReference>
<gene>
    <name evidence="8" type="primary">rlmD</name>
    <name evidence="8" type="ORF">J5V48_06390</name>
</gene>
<dbReference type="Pfam" id="PF05958">
    <property type="entry name" value="tRNA_U5-meth_tr"/>
    <property type="match status" value="1"/>
</dbReference>
<keyword evidence="2 6" id="KW-0489">Methyltransferase</keyword>
<evidence type="ECO:0000256" key="5">
    <source>
        <dbReference type="ARBA" id="ARBA00023014"/>
    </source>
</evidence>
<evidence type="ECO:0000313" key="9">
    <source>
        <dbReference type="Proteomes" id="UP000731465"/>
    </source>
</evidence>
<accession>A0ABS7DGW4</accession>
<feature type="binding site" evidence="6">
    <location>
        <position position="284"/>
    </location>
    <ligand>
        <name>S-adenosyl-L-methionine</name>
        <dbReference type="ChEBI" id="CHEBI:59789"/>
    </ligand>
</feature>
<sequence>MVTFYKPSKSTKAKKAVTVTFTDLDLQGRAVGKEGGNTYFVEGLMPGEKANVQEINAKGNIITAKYTKIIKASELRIQDDCEYADKCGGCKMSFVPGDMLLNSKIEGIKRLFLKNATVNLDDPAFFEKAESIGYRRACRFAIRGDHNKLYVGFREERSNSLVKVKFCKCLTERINSVIEPLNKLINSFEKKDKLGHIECLDSDGLLGILIRFSEVLNKKDEEKIVAFAKDTDTVVSVVEPFYDPKIIDKKRESLKERIVAGDPSKLFVTSGGIRIECMPSSFVQVNRFLNTKMLDRVCSYVEEGKDSVLDLFCGLGNFTFPLTKKAKKVVGVDIVARMVLDARENAKEHGIDNISFEIADLEEQFENQKWAKEDYDVVVMDPGRAGAKRATLFLANKKPKRIIYISCNPLAASRDSQELIKKNYKLSSWGVIDMFPRTAHIEMILVFDLENKKK</sequence>
<dbReference type="CDD" id="cd02440">
    <property type="entry name" value="AdoMet_MTases"/>
    <property type="match status" value="1"/>
</dbReference>
<feature type="domain" description="TRAM" evidence="7">
    <location>
        <begin position="9"/>
        <end position="68"/>
    </location>
</feature>
<dbReference type="InterPro" id="IPR029063">
    <property type="entry name" value="SAM-dependent_MTases_sf"/>
</dbReference>
<feature type="binding site" evidence="6">
    <location>
        <position position="312"/>
    </location>
    <ligand>
        <name>S-adenosyl-L-methionine</name>
        <dbReference type="ChEBI" id="CHEBI:59789"/>
    </ligand>
</feature>
<dbReference type="RefSeq" id="WP_219937740.1">
    <property type="nucleotide sequence ID" value="NZ_JAGFNY010000020.1"/>
</dbReference>
<feature type="binding site" evidence="6">
    <location>
        <position position="333"/>
    </location>
    <ligand>
        <name>S-adenosyl-L-methionine</name>
        <dbReference type="ChEBI" id="CHEBI:59789"/>
    </ligand>
</feature>
<protein>
    <submittedName>
        <fullName evidence="8">23S rRNA (Uracil(1939)-C(5))-methyltransferase RlmD</fullName>
        <ecNumber evidence="8">2.1.1.190</ecNumber>
    </submittedName>
</protein>
<dbReference type="InterPro" id="IPR010280">
    <property type="entry name" value="U5_MeTrfase_fam"/>
</dbReference>
<dbReference type="SUPFAM" id="SSF53335">
    <property type="entry name" value="S-adenosyl-L-methionine-dependent methyltransferases"/>
    <property type="match status" value="1"/>
</dbReference>
<proteinExistence type="inferred from homology"/>
<name>A0ABS7DGW4_9GAMM</name>
<dbReference type="GO" id="GO:0032259">
    <property type="term" value="P:methylation"/>
    <property type="evidence" value="ECO:0007669"/>
    <property type="project" value="UniProtKB-KW"/>
</dbReference>
<dbReference type="Proteomes" id="UP000731465">
    <property type="component" value="Unassembled WGS sequence"/>
</dbReference>
<dbReference type="PANTHER" id="PTHR11061:SF49">
    <property type="entry name" value="23S RRNA (URACIL(1939)-C(5))-METHYLTRANSFERASE RLMD"/>
    <property type="match status" value="1"/>
</dbReference>
<evidence type="ECO:0000256" key="4">
    <source>
        <dbReference type="ARBA" id="ARBA00022691"/>
    </source>
</evidence>
<dbReference type="EC" id="2.1.1.190" evidence="8"/>
<comment type="caution">
    <text evidence="8">The sequence shown here is derived from an EMBL/GenBank/DDBJ whole genome shotgun (WGS) entry which is preliminary data.</text>
</comment>
<reference evidence="8 9" key="1">
    <citation type="submission" date="2021-03" db="EMBL/GenBank/DDBJ databases">
        <title>Succinivibrio sp. nov. isolated from feces of cow.</title>
        <authorList>
            <person name="Choi J.-Y."/>
        </authorList>
    </citation>
    <scope>NUCLEOTIDE SEQUENCE [LARGE SCALE GENOMIC DNA]</scope>
    <source>
        <strain evidence="8 9">AGMB01872</strain>
    </source>
</reference>
<dbReference type="PROSITE" id="PS51687">
    <property type="entry name" value="SAM_MT_RNA_M5U"/>
    <property type="match status" value="1"/>
</dbReference>
<evidence type="ECO:0000259" key="7">
    <source>
        <dbReference type="PROSITE" id="PS50926"/>
    </source>
</evidence>
<feature type="binding site" evidence="6">
    <location>
        <position position="381"/>
    </location>
    <ligand>
        <name>S-adenosyl-L-methionine</name>
        <dbReference type="ChEBI" id="CHEBI:59789"/>
    </ligand>
</feature>
<evidence type="ECO:0000313" key="8">
    <source>
        <dbReference type="EMBL" id="MBW7570519.1"/>
    </source>
</evidence>
<organism evidence="8 9">
    <name type="scientific">Succinivibrio faecicola</name>
    <dbReference type="NCBI Taxonomy" id="2820300"/>
    <lineage>
        <taxon>Bacteria</taxon>
        <taxon>Pseudomonadati</taxon>
        <taxon>Pseudomonadota</taxon>
        <taxon>Gammaproteobacteria</taxon>
        <taxon>Aeromonadales</taxon>
        <taxon>Succinivibrionaceae</taxon>
        <taxon>Succinivibrio</taxon>
    </lineage>
</organism>
<dbReference type="Gene3D" id="2.40.50.140">
    <property type="entry name" value="Nucleic acid-binding proteins"/>
    <property type="match status" value="1"/>
</dbReference>
<feature type="active site" description="Nucleophile" evidence="6">
    <location>
        <position position="407"/>
    </location>
</feature>
<dbReference type="InterPro" id="IPR012340">
    <property type="entry name" value="NA-bd_OB-fold"/>
</dbReference>
<comment type="similarity">
    <text evidence="6">Belongs to the class I-like SAM-binding methyltransferase superfamily. RNA M5U methyltransferase family.</text>
</comment>
<dbReference type="NCBIfam" id="TIGR00479">
    <property type="entry name" value="rumA"/>
    <property type="match status" value="1"/>
</dbReference>
<keyword evidence="9" id="KW-1185">Reference proteome</keyword>
<keyword evidence="5" id="KW-0411">Iron-sulfur</keyword>
<evidence type="ECO:0000256" key="3">
    <source>
        <dbReference type="ARBA" id="ARBA00022679"/>
    </source>
</evidence>
<dbReference type="EMBL" id="JAGFNY010000020">
    <property type="protein sequence ID" value="MBW7570519.1"/>
    <property type="molecule type" value="Genomic_DNA"/>
</dbReference>
<keyword evidence="4 6" id="KW-0949">S-adenosyl-L-methionine</keyword>
<evidence type="ECO:0000256" key="2">
    <source>
        <dbReference type="ARBA" id="ARBA00022603"/>
    </source>
</evidence>
<keyword evidence="3 6" id="KW-0808">Transferase</keyword>
<dbReference type="InterPro" id="IPR002792">
    <property type="entry name" value="TRAM_dom"/>
</dbReference>
<dbReference type="Gene3D" id="2.40.50.1070">
    <property type="match status" value="1"/>
</dbReference>
<keyword evidence="1" id="KW-0004">4Fe-4S</keyword>
<dbReference type="PANTHER" id="PTHR11061">
    <property type="entry name" value="RNA M5U METHYLTRANSFERASE"/>
    <property type="match status" value="1"/>
</dbReference>
<dbReference type="PROSITE" id="PS50926">
    <property type="entry name" value="TRAM"/>
    <property type="match status" value="1"/>
</dbReference>
<evidence type="ECO:0000256" key="6">
    <source>
        <dbReference type="PROSITE-ProRule" id="PRU01024"/>
    </source>
</evidence>
<keyword evidence="1" id="KW-0479">Metal-binding</keyword>
<dbReference type="GO" id="GO:0008168">
    <property type="term" value="F:methyltransferase activity"/>
    <property type="evidence" value="ECO:0007669"/>
    <property type="project" value="UniProtKB-KW"/>
</dbReference>
<keyword evidence="1" id="KW-0408">Iron</keyword>
<evidence type="ECO:0000256" key="1">
    <source>
        <dbReference type="ARBA" id="ARBA00022485"/>
    </source>
</evidence>
<dbReference type="SUPFAM" id="SSF50249">
    <property type="entry name" value="Nucleic acid-binding proteins"/>
    <property type="match status" value="1"/>
</dbReference>